<dbReference type="Proteomes" id="UP000688947">
    <property type="component" value="Unassembled WGS sequence"/>
</dbReference>
<dbReference type="InterPro" id="IPR052579">
    <property type="entry name" value="Zinc_finger_SWIM"/>
</dbReference>
<gene>
    <name evidence="1" type="ORF">JG687_00019054</name>
</gene>
<evidence type="ECO:0000313" key="2">
    <source>
        <dbReference type="Proteomes" id="UP000688947"/>
    </source>
</evidence>
<sequence>MLSTLSRRKIPIMIDKDFGENTIVRICHFHLKKCLRTEMSKTEYGGRDATDVDRVEDAVDMMYDWGLRYMIYILDGCDEEDALPEPKHLLLTYFMHNGHTCKDIWAVYKRGNVAHLGNHTNNRYAAFFFTCLLNVVLITFRLESAWGDLKKILRPEMELKECVETLRVLQSTADLEYASRFHVVGSRHYHGGDVNLLRLAALINPHAFDLVFKEYELFKGETLVYRDWIQDGIMQLSSSTTKREYTVTVLVRTFYFPSYIGCC</sequence>
<accession>A0A8T1TJQ4</accession>
<name>A0A8T1TJQ4_9STRA</name>
<dbReference type="OrthoDB" id="123348at2759"/>
<dbReference type="EMBL" id="JAENGZ010002976">
    <property type="protein sequence ID" value="KAG6942450.1"/>
    <property type="molecule type" value="Genomic_DNA"/>
</dbReference>
<dbReference type="VEuPathDB" id="FungiDB:PC110_g13348"/>
<dbReference type="AlphaFoldDB" id="A0A8T1TJQ4"/>
<dbReference type="PANTHER" id="PTHR31569:SF4">
    <property type="entry name" value="SWIM-TYPE DOMAIN-CONTAINING PROTEIN"/>
    <property type="match status" value="1"/>
</dbReference>
<evidence type="ECO:0000313" key="1">
    <source>
        <dbReference type="EMBL" id="KAG6942450.1"/>
    </source>
</evidence>
<dbReference type="PANTHER" id="PTHR31569">
    <property type="entry name" value="SWIM-TYPE DOMAIN-CONTAINING PROTEIN"/>
    <property type="match status" value="1"/>
</dbReference>
<protein>
    <submittedName>
        <fullName evidence="1">Uncharacterized protein</fullName>
    </submittedName>
</protein>
<comment type="caution">
    <text evidence="1">The sequence shown here is derived from an EMBL/GenBank/DDBJ whole genome shotgun (WGS) entry which is preliminary data.</text>
</comment>
<organism evidence="1 2">
    <name type="scientific">Phytophthora cactorum</name>
    <dbReference type="NCBI Taxonomy" id="29920"/>
    <lineage>
        <taxon>Eukaryota</taxon>
        <taxon>Sar</taxon>
        <taxon>Stramenopiles</taxon>
        <taxon>Oomycota</taxon>
        <taxon>Peronosporomycetes</taxon>
        <taxon>Peronosporales</taxon>
        <taxon>Peronosporaceae</taxon>
        <taxon>Phytophthora</taxon>
    </lineage>
</organism>
<reference evidence="1" key="1">
    <citation type="submission" date="2021-01" db="EMBL/GenBank/DDBJ databases">
        <title>Phytophthora aleatoria, a newly-described species from Pinus radiata is distinct from Phytophthora cactorum isolates based on comparative genomics.</title>
        <authorList>
            <person name="Mcdougal R."/>
            <person name="Panda P."/>
            <person name="Williams N."/>
            <person name="Studholme D.J."/>
        </authorList>
    </citation>
    <scope>NUCLEOTIDE SEQUENCE</scope>
    <source>
        <strain evidence="1">NZFS 3830</strain>
    </source>
</reference>
<proteinExistence type="predicted"/>